<accession>A0ABW9VZP8</accession>
<evidence type="ECO:0000256" key="1">
    <source>
        <dbReference type="SAM" id="MobiDB-lite"/>
    </source>
</evidence>
<evidence type="ECO:0000313" key="2">
    <source>
        <dbReference type="EMBL" id="MYN26975.1"/>
    </source>
</evidence>
<dbReference type="Proteomes" id="UP000642144">
    <property type="component" value="Unassembled WGS sequence"/>
</dbReference>
<evidence type="ECO:0008006" key="4">
    <source>
        <dbReference type="Google" id="ProtNLM"/>
    </source>
</evidence>
<dbReference type="RefSeq" id="WP_161054978.1">
    <property type="nucleotide sequence ID" value="NZ_WWCT01000007.1"/>
</dbReference>
<feature type="region of interest" description="Disordered" evidence="1">
    <location>
        <begin position="509"/>
        <end position="531"/>
    </location>
</feature>
<gene>
    <name evidence="2" type="ORF">GTP69_11195</name>
</gene>
<name>A0ABW9VZP8_9BURK</name>
<organism evidence="2 3">
    <name type="scientific">Duganella levis</name>
    <dbReference type="NCBI Taxonomy" id="2692169"/>
    <lineage>
        <taxon>Bacteria</taxon>
        <taxon>Pseudomonadati</taxon>
        <taxon>Pseudomonadota</taxon>
        <taxon>Betaproteobacteria</taxon>
        <taxon>Burkholderiales</taxon>
        <taxon>Oxalobacteraceae</taxon>
        <taxon>Telluria group</taxon>
        <taxon>Duganella</taxon>
    </lineage>
</organism>
<evidence type="ECO:0000313" key="3">
    <source>
        <dbReference type="Proteomes" id="UP000642144"/>
    </source>
</evidence>
<reference evidence="2 3" key="1">
    <citation type="submission" date="2019-12" db="EMBL/GenBank/DDBJ databases">
        <title>Novel species isolated from a subtropical stream in China.</title>
        <authorList>
            <person name="Lu H."/>
        </authorList>
    </citation>
    <scope>NUCLEOTIDE SEQUENCE [LARGE SCALE GENOMIC DNA]</scope>
    <source>
        <strain evidence="2 3">CY42W</strain>
    </source>
</reference>
<keyword evidence="3" id="KW-1185">Reference proteome</keyword>
<protein>
    <recommendedName>
        <fullName evidence="4">NERD domain-containing protein</fullName>
    </recommendedName>
</protein>
<dbReference type="EMBL" id="WWCT01000007">
    <property type="protein sequence ID" value="MYN26975.1"/>
    <property type="molecule type" value="Genomic_DNA"/>
</dbReference>
<comment type="caution">
    <text evidence="2">The sequence shown here is derived from an EMBL/GenBank/DDBJ whole genome shotgun (WGS) entry which is preliminary data.</text>
</comment>
<proteinExistence type="predicted"/>
<sequence length="531" mass="58800">MPANALKQLGPCLTTELTQHLVKIHGISQAAARQRVARASGPVKKLKHLPFAKGVRFVYLEKDFRSPYYWQRLFDAILASKSAYARALVAVQARGMVQVPHFNAACGAPVAQKKHISAGTVLERMVAAGVFERVDVPGIGECILTREHSERVEHMPPDVVARVRARLIAEGILLESVKEWLRRLGMASFNKVKVRGTSSDMPTVATYAWDMTAPSYLGPLTAWGKDQSLKPGMIACDVLLAGSLSLASAEAFLYKVAALQALKNLSKTLFIYVAEHFSAEAFQALRSAGVLPATPETLFGKDMAAGFKELSKVLAEAALRSVSSDRFDMLFNSLGKLEGAIGNMRGSLFELLVAEVARRDHPAVVELNKICRGKDGAKAEVDVWFLIPNRQAHFIECKGHAPGSAIDDAEIEQWLTKRILTVRQHVEQYLDPKPTALIFELWFTGRLSAESLARIEKTREANRRKFDIVLVGPEDIRSKVRALQDVSLMKTFEQHFLPPQHAPVTLQLRRQRNKQEATPAALPQESERTSE</sequence>